<keyword evidence="3" id="KW-1185">Reference proteome</keyword>
<dbReference type="InterPro" id="IPR000916">
    <property type="entry name" value="Bet_v_I/MLP"/>
</dbReference>
<dbReference type="InterPro" id="IPR024949">
    <property type="entry name" value="Bet_v_I_allergen"/>
</dbReference>
<dbReference type="GO" id="GO:0005737">
    <property type="term" value="C:cytoplasm"/>
    <property type="evidence" value="ECO:0007669"/>
    <property type="project" value="TreeGrafter"/>
</dbReference>
<dbReference type="GO" id="GO:0005634">
    <property type="term" value="C:nucleus"/>
    <property type="evidence" value="ECO:0007669"/>
    <property type="project" value="TreeGrafter"/>
</dbReference>
<dbReference type="PRINTS" id="PR00634">
    <property type="entry name" value="BETALLERGEN"/>
</dbReference>
<dbReference type="PANTHER" id="PTHR31213:SF201">
    <property type="entry name" value="OS03G0300400 PROTEIN"/>
    <property type="match status" value="1"/>
</dbReference>
<dbReference type="PANTHER" id="PTHR31213">
    <property type="entry name" value="OS08G0374000 PROTEIN-RELATED"/>
    <property type="match status" value="1"/>
</dbReference>
<dbReference type="Pfam" id="PF00407">
    <property type="entry name" value="Bet_v_1"/>
    <property type="match status" value="1"/>
</dbReference>
<comment type="similarity">
    <text evidence="1">Belongs to the BetVI family.</text>
</comment>
<evidence type="ECO:0000313" key="4">
    <source>
        <dbReference type="RefSeq" id="XP_039129697.1"/>
    </source>
</evidence>
<dbReference type="InterPro" id="IPR023393">
    <property type="entry name" value="START-like_dom_sf"/>
</dbReference>
<dbReference type="SUPFAM" id="SSF55961">
    <property type="entry name" value="Bet v1-like"/>
    <property type="match status" value="1"/>
</dbReference>
<dbReference type="GO" id="GO:0009738">
    <property type="term" value="P:abscisic acid-activated signaling pathway"/>
    <property type="evidence" value="ECO:0007669"/>
    <property type="project" value="InterPro"/>
</dbReference>
<accession>A0AB40BQL3</accession>
<dbReference type="GO" id="GO:0006952">
    <property type="term" value="P:defense response"/>
    <property type="evidence" value="ECO:0007669"/>
    <property type="project" value="InterPro"/>
</dbReference>
<dbReference type="GO" id="GO:0004864">
    <property type="term" value="F:protein phosphatase inhibitor activity"/>
    <property type="evidence" value="ECO:0007669"/>
    <property type="project" value="InterPro"/>
</dbReference>
<dbReference type="InterPro" id="IPR050279">
    <property type="entry name" value="Plant_def-hormone_signal"/>
</dbReference>
<dbReference type="FunFam" id="3.30.530.20:FF:000007">
    <property type="entry name" value="Major pollen allergen Bet v 1-A"/>
    <property type="match status" value="1"/>
</dbReference>
<evidence type="ECO:0000256" key="1">
    <source>
        <dbReference type="ARBA" id="ARBA00009744"/>
    </source>
</evidence>
<gene>
    <name evidence="4" type="primary">LOC120265797</name>
</gene>
<dbReference type="GeneID" id="120265797"/>
<dbReference type="Proteomes" id="UP001515500">
    <property type="component" value="Chromosome 7"/>
</dbReference>
<dbReference type="AlphaFoldDB" id="A0AB40BQL3"/>
<reference evidence="4" key="1">
    <citation type="submission" date="2025-08" db="UniProtKB">
        <authorList>
            <consortium name="RefSeq"/>
        </authorList>
    </citation>
    <scope>IDENTIFICATION</scope>
</reference>
<evidence type="ECO:0000259" key="2">
    <source>
        <dbReference type="Pfam" id="PF00407"/>
    </source>
</evidence>
<name>A0AB40BQL3_DIOCR</name>
<evidence type="ECO:0000313" key="3">
    <source>
        <dbReference type="Proteomes" id="UP001515500"/>
    </source>
</evidence>
<protein>
    <submittedName>
        <fullName evidence="4">Pathogenesis-related protein 1-like</fullName>
    </submittedName>
</protein>
<dbReference type="GO" id="GO:0010427">
    <property type="term" value="F:abscisic acid binding"/>
    <property type="evidence" value="ECO:0007669"/>
    <property type="project" value="InterPro"/>
</dbReference>
<sequence>MSFSIEIDCSVSALRMFNLALHGLHLIGHEILPDVIKSASTIHVDGGVGSIRHIIFTPGFPFPYMKERLDFLDAVNFELRQSLVEGISLGTKLESASWCFKFIPINNGKSVFKMTTTYKLLTGVQLSDEEEKVKEMITGIIKACDDYLLANPNVCV</sequence>
<dbReference type="CDD" id="cd07816">
    <property type="entry name" value="Bet_v1-like"/>
    <property type="match status" value="1"/>
</dbReference>
<organism evidence="3 4">
    <name type="scientific">Dioscorea cayennensis subsp. rotundata</name>
    <name type="common">White Guinea yam</name>
    <name type="synonym">Dioscorea rotundata</name>
    <dbReference type="NCBI Taxonomy" id="55577"/>
    <lineage>
        <taxon>Eukaryota</taxon>
        <taxon>Viridiplantae</taxon>
        <taxon>Streptophyta</taxon>
        <taxon>Embryophyta</taxon>
        <taxon>Tracheophyta</taxon>
        <taxon>Spermatophyta</taxon>
        <taxon>Magnoliopsida</taxon>
        <taxon>Liliopsida</taxon>
        <taxon>Dioscoreales</taxon>
        <taxon>Dioscoreaceae</taxon>
        <taxon>Dioscorea</taxon>
    </lineage>
</organism>
<dbReference type="RefSeq" id="XP_039129697.1">
    <property type="nucleotide sequence ID" value="XM_039273763.1"/>
</dbReference>
<dbReference type="GO" id="GO:0038023">
    <property type="term" value="F:signaling receptor activity"/>
    <property type="evidence" value="ECO:0007669"/>
    <property type="project" value="InterPro"/>
</dbReference>
<proteinExistence type="inferred from homology"/>
<dbReference type="Gene3D" id="3.30.530.20">
    <property type="match status" value="1"/>
</dbReference>
<feature type="domain" description="Bet v I/Major latex protein" evidence="2">
    <location>
        <begin position="3"/>
        <end position="151"/>
    </location>
</feature>